<dbReference type="InterPro" id="IPR008969">
    <property type="entry name" value="CarboxyPept-like_regulatory"/>
</dbReference>
<dbReference type="AlphaFoldDB" id="A0A1I5BRE6"/>
<dbReference type="EMBL" id="FOUY01000021">
    <property type="protein sequence ID" value="SFN77212.1"/>
    <property type="molecule type" value="Genomic_DNA"/>
</dbReference>
<sequence length="262" mass="26022">MATGPSIIGTVRRRSGTPVPAATVTVTDLDGRQHGRSETGPDGDYAVGLGTGGTYLVVVRAEGSGPDAGLVPVRDTPARHDVVTTGGGTVEGVLTDGTGAGVPGASITLIDPLGDVVASGPTGPGGRFRLETPGTGPHTLTVTAPRHQPVARTVTTGPPGTPIEVRLPAPAGLTGVARTSDGSPVAGAQIVLSDAGGHTIATTTTGPDGRYELWDLPPGQHSLTASGHAPVVAAVQVDQGATTPVQVHFPDPAGTTRENAHE</sequence>
<dbReference type="SUPFAM" id="SSF49452">
    <property type="entry name" value="Starch-binding domain-like"/>
    <property type="match status" value="1"/>
</dbReference>
<protein>
    <submittedName>
        <fullName evidence="1">Carboxypeptidase regulatory-like domain-containing protein</fullName>
    </submittedName>
</protein>
<keyword evidence="1" id="KW-0645">Protease</keyword>
<dbReference type="InterPro" id="IPR013784">
    <property type="entry name" value="Carb-bd-like_fold"/>
</dbReference>
<name>A0A1I5BRE6_PSUAM</name>
<proteinExistence type="predicted"/>
<reference evidence="1 2" key="1">
    <citation type="submission" date="2016-10" db="EMBL/GenBank/DDBJ databases">
        <authorList>
            <person name="de Groot N.N."/>
        </authorList>
    </citation>
    <scope>NUCLEOTIDE SEQUENCE [LARGE SCALE GENOMIC DNA]</scope>
    <source>
        <strain evidence="1 2">CGMCC 4.1877</strain>
    </source>
</reference>
<dbReference type="Pfam" id="PF13620">
    <property type="entry name" value="CarboxypepD_reg"/>
    <property type="match status" value="3"/>
</dbReference>
<evidence type="ECO:0000313" key="1">
    <source>
        <dbReference type="EMBL" id="SFN77212.1"/>
    </source>
</evidence>
<dbReference type="SUPFAM" id="SSF49464">
    <property type="entry name" value="Carboxypeptidase regulatory domain-like"/>
    <property type="match status" value="2"/>
</dbReference>
<keyword evidence="1" id="KW-0121">Carboxypeptidase</keyword>
<dbReference type="GO" id="GO:0030246">
    <property type="term" value="F:carbohydrate binding"/>
    <property type="evidence" value="ECO:0007669"/>
    <property type="project" value="InterPro"/>
</dbReference>
<evidence type="ECO:0000313" key="2">
    <source>
        <dbReference type="Proteomes" id="UP000199614"/>
    </source>
</evidence>
<dbReference type="Proteomes" id="UP000199614">
    <property type="component" value="Unassembled WGS sequence"/>
</dbReference>
<dbReference type="RefSeq" id="WP_177238585.1">
    <property type="nucleotide sequence ID" value="NZ_FOUY01000021.1"/>
</dbReference>
<accession>A0A1I5BRE6</accession>
<dbReference type="STRING" id="260086.SAMN05216207_10219"/>
<keyword evidence="2" id="KW-1185">Reference proteome</keyword>
<dbReference type="GO" id="GO:0004180">
    <property type="term" value="F:carboxypeptidase activity"/>
    <property type="evidence" value="ECO:0007669"/>
    <property type="project" value="UniProtKB-KW"/>
</dbReference>
<keyword evidence="1" id="KW-0378">Hydrolase</keyword>
<gene>
    <name evidence="1" type="ORF">SAMN05216207_10219</name>
</gene>
<dbReference type="Gene3D" id="2.60.40.1120">
    <property type="entry name" value="Carboxypeptidase-like, regulatory domain"/>
    <property type="match status" value="3"/>
</dbReference>
<organism evidence="1 2">
    <name type="scientific">Pseudonocardia ammonioxydans</name>
    <dbReference type="NCBI Taxonomy" id="260086"/>
    <lineage>
        <taxon>Bacteria</taxon>
        <taxon>Bacillati</taxon>
        <taxon>Actinomycetota</taxon>
        <taxon>Actinomycetes</taxon>
        <taxon>Pseudonocardiales</taxon>
        <taxon>Pseudonocardiaceae</taxon>
        <taxon>Pseudonocardia</taxon>
    </lineage>
</organism>